<keyword evidence="3" id="KW-0444">Lipid biosynthesis</keyword>
<comment type="function">
    <text evidence="3">This protein is a component of the acetyl coenzyme A carboxylase complex; first, biotin carboxylase catalyzes the carboxylation of the carrier protein and then the transcarboxylase transfers the carboxyl group to form malonyl-CoA.</text>
</comment>
<feature type="domain" description="Lipoyl-binding" evidence="5">
    <location>
        <begin position="72"/>
        <end position="148"/>
    </location>
</feature>
<proteinExistence type="predicted"/>
<evidence type="ECO:0000313" key="7">
    <source>
        <dbReference type="Proteomes" id="UP000604730"/>
    </source>
</evidence>
<gene>
    <name evidence="6" type="primary">accB</name>
    <name evidence="6" type="ORF">JJN12_07145</name>
</gene>
<comment type="pathway">
    <text evidence="3">Lipid metabolism; fatty acid biosynthesis.</text>
</comment>
<dbReference type="PANTHER" id="PTHR45266:SF3">
    <property type="entry name" value="OXALOACETATE DECARBOXYLASE ALPHA CHAIN"/>
    <property type="match status" value="1"/>
</dbReference>
<dbReference type="InterPro" id="IPR050709">
    <property type="entry name" value="Biotin_Carboxyl_Carrier/Decarb"/>
</dbReference>
<accession>A0ABS1J094</accession>
<dbReference type="PRINTS" id="PR01071">
    <property type="entry name" value="ACOABIOTINCC"/>
</dbReference>
<name>A0ABS1J094_9FIRM</name>
<protein>
    <recommendedName>
        <fullName evidence="1 3">Biotin carboxyl carrier protein of acetyl-CoA carboxylase</fullName>
    </recommendedName>
</protein>
<organism evidence="6 7">
    <name type="scientific">Catonella massiliensis</name>
    <dbReference type="NCBI Taxonomy" id="2799636"/>
    <lineage>
        <taxon>Bacteria</taxon>
        <taxon>Bacillati</taxon>
        <taxon>Bacillota</taxon>
        <taxon>Clostridia</taxon>
        <taxon>Lachnospirales</taxon>
        <taxon>Lachnospiraceae</taxon>
        <taxon>Catonella</taxon>
    </lineage>
</organism>
<feature type="compositionally biased region" description="Basic and acidic residues" evidence="4">
    <location>
        <begin position="63"/>
        <end position="73"/>
    </location>
</feature>
<dbReference type="RefSeq" id="WP_208429027.1">
    <property type="nucleotide sequence ID" value="NZ_JAEPRJ010000001.1"/>
</dbReference>
<dbReference type="SUPFAM" id="SSF51230">
    <property type="entry name" value="Single hybrid motif"/>
    <property type="match status" value="1"/>
</dbReference>
<evidence type="ECO:0000256" key="2">
    <source>
        <dbReference type="ARBA" id="ARBA00023267"/>
    </source>
</evidence>
<reference evidence="6 7" key="1">
    <citation type="submission" date="2021-01" db="EMBL/GenBank/DDBJ databases">
        <title>Isolation and description of Catonella massiliensis sp. nov., a novel Catonella species, isolated from a stable periodontitis subject.</title>
        <authorList>
            <person name="Antezack A."/>
            <person name="Boxberger M."/>
            <person name="La Scola B."/>
            <person name="Monnet-Corti V."/>
        </authorList>
    </citation>
    <scope>NUCLEOTIDE SEQUENCE [LARGE SCALE GENOMIC DNA]</scope>
    <source>
        <strain evidence="6 7">Marseille-Q4567</strain>
    </source>
</reference>
<evidence type="ECO:0000259" key="5">
    <source>
        <dbReference type="PROSITE" id="PS50968"/>
    </source>
</evidence>
<evidence type="ECO:0000313" key="6">
    <source>
        <dbReference type="EMBL" id="MBK5897552.1"/>
    </source>
</evidence>
<dbReference type="InterPro" id="IPR000089">
    <property type="entry name" value="Biotin_lipoyl"/>
</dbReference>
<keyword evidence="7" id="KW-1185">Reference proteome</keyword>
<dbReference type="EMBL" id="JAEPRJ010000001">
    <property type="protein sequence ID" value="MBK5897552.1"/>
    <property type="molecule type" value="Genomic_DNA"/>
</dbReference>
<dbReference type="InterPro" id="IPR001249">
    <property type="entry name" value="AcCoA_biotinCC"/>
</dbReference>
<evidence type="ECO:0000256" key="3">
    <source>
        <dbReference type="RuleBase" id="RU364072"/>
    </source>
</evidence>
<sequence>MDIKDIYEVWDRFEKSSLSELKLSLGGDNLELKKAIEVEAVIERPLVREVSRTAEPNGVGETLRSEDSNPNHKEIKAPFVGTFYRSASPEAKPYVAVGDVVKKGDILGIIEAMKIMNELASPFSGKIVEIRAEDGKMAEYNQVLFVLEETDV</sequence>
<dbReference type="Gene3D" id="2.40.50.100">
    <property type="match status" value="1"/>
</dbReference>
<dbReference type="PROSITE" id="PS50968">
    <property type="entry name" value="BIOTINYL_LIPOYL"/>
    <property type="match status" value="1"/>
</dbReference>
<comment type="caution">
    <text evidence="6">The sequence shown here is derived from an EMBL/GenBank/DDBJ whole genome shotgun (WGS) entry which is preliminary data.</text>
</comment>
<dbReference type="InterPro" id="IPR011053">
    <property type="entry name" value="Single_hybrid_motif"/>
</dbReference>
<evidence type="ECO:0000256" key="1">
    <source>
        <dbReference type="ARBA" id="ARBA00017562"/>
    </source>
</evidence>
<dbReference type="PANTHER" id="PTHR45266">
    <property type="entry name" value="OXALOACETATE DECARBOXYLASE ALPHA CHAIN"/>
    <property type="match status" value="1"/>
</dbReference>
<dbReference type="Pfam" id="PF00364">
    <property type="entry name" value="Biotin_lipoyl"/>
    <property type="match status" value="1"/>
</dbReference>
<keyword evidence="3" id="KW-0275">Fatty acid biosynthesis</keyword>
<keyword evidence="3" id="KW-0276">Fatty acid metabolism</keyword>
<feature type="region of interest" description="Disordered" evidence="4">
    <location>
        <begin position="54"/>
        <end position="73"/>
    </location>
</feature>
<evidence type="ECO:0000256" key="4">
    <source>
        <dbReference type="SAM" id="MobiDB-lite"/>
    </source>
</evidence>
<keyword evidence="2 3" id="KW-0092">Biotin</keyword>
<dbReference type="NCBIfam" id="TIGR00531">
    <property type="entry name" value="BCCP"/>
    <property type="match status" value="1"/>
</dbReference>
<dbReference type="CDD" id="cd06850">
    <property type="entry name" value="biotinyl_domain"/>
    <property type="match status" value="1"/>
</dbReference>
<dbReference type="Proteomes" id="UP000604730">
    <property type="component" value="Unassembled WGS sequence"/>
</dbReference>
<keyword evidence="3" id="KW-0443">Lipid metabolism</keyword>